<feature type="signal peptide" evidence="2">
    <location>
        <begin position="1"/>
        <end position="29"/>
    </location>
</feature>
<organism evidence="3 4">
    <name type="scientific">Candidatus Accumulibacter phosphatis</name>
    <dbReference type="NCBI Taxonomy" id="327160"/>
    <lineage>
        <taxon>Bacteria</taxon>
        <taxon>Pseudomonadati</taxon>
        <taxon>Pseudomonadota</taxon>
        <taxon>Betaproteobacteria</taxon>
        <taxon>Candidatus Accumulibacter</taxon>
    </lineage>
</organism>
<dbReference type="EMBL" id="SPMY01000045">
    <property type="protein sequence ID" value="NMQ29030.1"/>
    <property type="molecule type" value="Genomic_DNA"/>
</dbReference>
<protein>
    <submittedName>
        <fullName evidence="3">Thioredoxin</fullName>
    </submittedName>
</protein>
<evidence type="ECO:0000313" key="4">
    <source>
        <dbReference type="Proteomes" id="UP000749010"/>
    </source>
</evidence>
<feature type="transmembrane region" description="Helical" evidence="1">
    <location>
        <begin position="210"/>
        <end position="232"/>
    </location>
</feature>
<feature type="chain" id="PRO_5045146317" evidence="2">
    <location>
        <begin position="30"/>
        <end position="432"/>
    </location>
</feature>
<feature type="transmembrane region" description="Helical" evidence="1">
    <location>
        <begin position="341"/>
        <end position="365"/>
    </location>
</feature>
<dbReference type="SUPFAM" id="SSF52833">
    <property type="entry name" value="Thioredoxin-like"/>
    <property type="match status" value="1"/>
</dbReference>
<gene>
    <name evidence="3" type="ORF">E4Q23_15435</name>
</gene>
<keyword evidence="2" id="KW-0732">Signal</keyword>
<dbReference type="InterPro" id="IPR036249">
    <property type="entry name" value="Thioredoxin-like_sf"/>
</dbReference>
<keyword evidence="1" id="KW-0472">Membrane</keyword>
<feature type="transmembrane region" description="Helical" evidence="1">
    <location>
        <begin position="377"/>
        <end position="399"/>
    </location>
</feature>
<dbReference type="RefSeq" id="WP_169067488.1">
    <property type="nucleotide sequence ID" value="NZ_SPMY01000045.1"/>
</dbReference>
<keyword evidence="1" id="KW-1133">Transmembrane helix</keyword>
<accession>A0ABX1U009</accession>
<keyword evidence="1" id="KW-0812">Transmembrane</keyword>
<feature type="transmembrane region" description="Helical" evidence="1">
    <location>
        <begin position="238"/>
        <end position="259"/>
    </location>
</feature>
<sequence>MRTRLTGLVRVLRLICLLTAAAVYCSPVAADASLWIDHDTAGERQVHLYFFWTRSCPHCQAATPFVEALSARYPWLLVHSGDVSSDAEAAKAYVAMAEALSQEASSVPAFIFCGRMTVGFDRPEGTGHALEEGLRLCRETGMPATFEPAAAMARVPSVDLPLLGRVTAEQLSLPVFTLIIAGLDAFNPCAFFVLLFLLSLLVHAGSRRRMLFIGAVFLSFSGLIYFVFMAAWLNAFRWLGEIAMVTTVAGMLAIIIALINIKDYFWFKKGISLSISDTAKPRLYRHVRGLLRADSMPALTLGTVTLAVAANSYELLCTAGFPMVYTRLLTLSDLSPWQHYAYLGLYSLVYVMPLMIITLVFTWTLGSRKMSESEGRFLKLLSGSMMLGLGVLLLVAPAALNDLRVALALLAGALGGSWLVHRLMCSRKSFSI</sequence>
<dbReference type="Proteomes" id="UP000749010">
    <property type="component" value="Unassembled WGS sequence"/>
</dbReference>
<name>A0ABX1U009_9PROT</name>
<evidence type="ECO:0000256" key="1">
    <source>
        <dbReference type="SAM" id="Phobius"/>
    </source>
</evidence>
<dbReference type="CDD" id="cd02947">
    <property type="entry name" value="TRX_family"/>
    <property type="match status" value="1"/>
</dbReference>
<reference evidence="3 4" key="1">
    <citation type="submission" date="2019-03" db="EMBL/GenBank/DDBJ databases">
        <title>Metabolic reconstructions from genomes of highly enriched 'Candidatus Accumulibacter' and 'Candidatus Competibacter' bioreactor populations.</title>
        <authorList>
            <person name="Annavajhala M.K."/>
            <person name="Welles L."/>
            <person name="Abbas B."/>
            <person name="Sorokin D."/>
            <person name="Park H."/>
            <person name="Van Loosdrecht M."/>
            <person name="Chandran K."/>
        </authorList>
    </citation>
    <scope>NUCLEOTIDE SEQUENCE [LARGE SCALE GENOMIC DNA]</scope>
    <source>
        <strain evidence="3 4">SBR_S</strain>
    </source>
</reference>
<feature type="transmembrane region" description="Helical" evidence="1">
    <location>
        <begin position="405"/>
        <end position="424"/>
    </location>
</feature>
<feature type="transmembrane region" description="Helical" evidence="1">
    <location>
        <begin position="175"/>
        <end position="198"/>
    </location>
</feature>
<proteinExistence type="predicted"/>
<evidence type="ECO:0000313" key="3">
    <source>
        <dbReference type="EMBL" id="NMQ29030.1"/>
    </source>
</evidence>
<feature type="transmembrane region" description="Helical" evidence="1">
    <location>
        <begin position="298"/>
        <end position="321"/>
    </location>
</feature>
<dbReference type="Gene3D" id="3.40.30.10">
    <property type="entry name" value="Glutaredoxin"/>
    <property type="match status" value="1"/>
</dbReference>
<evidence type="ECO:0000256" key="2">
    <source>
        <dbReference type="SAM" id="SignalP"/>
    </source>
</evidence>
<comment type="caution">
    <text evidence="3">The sequence shown here is derived from an EMBL/GenBank/DDBJ whole genome shotgun (WGS) entry which is preliminary data.</text>
</comment>
<keyword evidence="4" id="KW-1185">Reference proteome</keyword>